<feature type="region of interest" description="Disordered" evidence="1">
    <location>
        <begin position="61"/>
        <end position="168"/>
    </location>
</feature>
<dbReference type="HOGENOM" id="CLU_1586980_0_0_1"/>
<sequence length="168" mass="17515">MADNEKNNEAGMPAADVNFLITCLQHANGGSITIDASAVGDTLGYKNVKSVSNRISAMKKKYNLPFGSGTSRGGTSNTSPEPKVPTTPAKNRVTKSGAASAKKTASAKALKTATGKGKAAKEKAENTEDADDIEADDEMSEITLSQAKKDAGDKDNTDDNDEEFVVEA</sequence>
<proteinExistence type="predicted"/>
<feature type="compositionally biased region" description="Low complexity" evidence="1">
    <location>
        <begin position="94"/>
        <end position="117"/>
    </location>
</feature>
<evidence type="ECO:0000313" key="4">
    <source>
        <dbReference type="Proteomes" id="UP000054321"/>
    </source>
</evidence>
<name>A0A0C3GSF9_OIDMZ</name>
<dbReference type="InterPro" id="IPR054505">
    <property type="entry name" value="Myb_DNA-bind_8"/>
</dbReference>
<accession>A0A0C3GSF9</accession>
<dbReference type="AlphaFoldDB" id="A0A0C3GSF9"/>
<organism evidence="3 4">
    <name type="scientific">Oidiodendron maius (strain Zn)</name>
    <dbReference type="NCBI Taxonomy" id="913774"/>
    <lineage>
        <taxon>Eukaryota</taxon>
        <taxon>Fungi</taxon>
        <taxon>Dikarya</taxon>
        <taxon>Ascomycota</taxon>
        <taxon>Pezizomycotina</taxon>
        <taxon>Leotiomycetes</taxon>
        <taxon>Leotiomycetes incertae sedis</taxon>
        <taxon>Myxotrichaceae</taxon>
        <taxon>Oidiodendron</taxon>
    </lineage>
</organism>
<protein>
    <recommendedName>
        <fullName evidence="2">Myb-like DNA-binding domain-containing protein</fullName>
    </recommendedName>
</protein>
<feature type="compositionally biased region" description="Acidic residues" evidence="1">
    <location>
        <begin position="158"/>
        <end position="168"/>
    </location>
</feature>
<evidence type="ECO:0000313" key="3">
    <source>
        <dbReference type="EMBL" id="KIM98995.1"/>
    </source>
</evidence>
<reference evidence="3 4" key="1">
    <citation type="submission" date="2014-04" db="EMBL/GenBank/DDBJ databases">
        <authorList>
            <consortium name="DOE Joint Genome Institute"/>
            <person name="Kuo A."/>
            <person name="Martino E."/>
            <person name="Perotto S."/>
            <person name="Kohler A."/>
            <person name="Nagy L.G."/>
            <person name="Floudas D."/>
            <person name="Copeland A."/>
            <person name="Barry K.W."/>
            <person name="Cichocki N."/>
            <person name="Veneault-Fourrey C."/>
            <person name="LaButti K."/>
            <person name="Lindquist E.A."/>
            <person name="Lipzen A."/>
            <person name="Lundell T."/>
            <person name="Morin E."/>
            <person name="Murat C."/>
            <person name="Sun H."/>
            <person name="Tunlid A."/>
            <person name="Henrissat B."/>
            <person name="Grigoriev I.V."/>
            <person name="Hibbett D.S."/>
            <person name="Martin F."/>
            <person name="Nordberg H.P."/>
            <person name="Cantor M.N."/>
            <person name="Hua S.X."/>
        </authorList>
    </citation>
    <scope>NUCLEOTIDE SEQUENCE [LARGE SCALE GENOMIC DNA]</scope>
    <source>
        <strain evidence="3 4">Zn</strain>
    </source>
</reference>
<feature type="compositionally biased region" description="Basic and acidic residues" evidence="1">
    <location>
        <begin position="147"/>
        <end position="157"/>
    </location>
</feature>
<dbReference type="OrthoDB" id="3600170at2759"/>
<dbReference type="InParanoid" id="A0A0C3GSF9"/>
<reference evidence="4" key="2">
    <citation type="submission" date="2015-01" db="EMBL/GenBank/DDBJ databases">
        <title>Evolutionary Origins and Diversification of the Mycorrhizal Mutualists.</title>
        <authorList>
            <consortium name="DOE Joint Genome Institute"/>
            <consortium name="Mycorrhizal Genomics Consortium"/>
            <person name="Kohler A."/>
            <person name="Kuo A."/>
            <person name="Nagy L.G."/>
            <person name="Floudas D."/>
            <person name="Copeland A."/>
            <person name="Barry K.W."/>
            <person name="Cichocki N."/>
            <person name="Veneault-Fourrey C."/>
            <person name="LaButti K."/>
            <person name="Lindquist E.A."/>
            <person name="Lipzen A."/>
            <person name="Lundell T."/>
            <person name="Morin E."/>
            <person name="Murat C."/>
            <person name="Riley R."/>
            <person name="Ohm R."/>
            <person name="Sun H."/>
            <person name="Tunlid A."/>
            <person name="Henrissat B."/>
            <person name="Grigoriev I.V."/>
            <person name="Hibbett D.S."/>
            <person name="Martin F."/>
        </authorList>
    </citation>
    <scope>NUCLEOTIDE SEQUENCE [LARGE SCALE GENOMIC DNA]</scope>
    <source>
        <strain evidence="4">Zn</strain>
    </source>
</reference>
<keyword evidence="4" id="KW-1185">Reference proteome</keyword>
<dbReference type="Pfam" id="PF22980">
    <property type="entry name" value="Myb_DNA-bind_8"/>
    <property type="match status" value="1"/>
</dbReference>
<dbReference type="Proteomes" id="UP000054321">
    <property type="component" value="Unassembled WGS sequence"/>
</dbReference>
<evidence type="ECO:0000259" key="2">
    <source>
        <dbReference type="Pfam" id="PF22980"/>
    </source>
</evidence>
<dbReference type="EMBL" id="KN832879">
    <property type="protein sequence ID" value="KIM98995.1"/>
    <property type="molecule type" value="Genomic_DNA"/>
</dbReference>
<feature type="domain" description="Myb-like DNA-binding" evidence="2">
    <location>
        <begin position="15"/>
        <end position="63"/>
    </location>
</feature>
<evidence type="ECO:0000256" key="1">
    <source>
        <dbReference type="SAM" id="MobiDB-lite"/>
    </source>
</evidence>
<gene>
    <name evidence="3" type="ORF">OIDMADRAFT_181470</name>
</gene>
<feature type="compositionally biased region" description="Low complexity" evidence="1">
    <location>
        <begin position="67"/>
        <end position="79"/>
    </location>
</feature>
<feature type="compositionally biased region" description="Acidic residues" evidence="1">
    <location>
        <begin position="127"/>
        <end position="140"/>
    </location>
</feature>